<dbReference type="InterPro" id="IPR029058">
    <property type="entry name" value="AB_hydrolase_fold"/>
</dbReference>
<comment type="caution">
    <text evidence="4">The sequence shown here is derived from an EMBL/GenBank/DDBJ whole genome shotgun (WGS) entry which is preliminary data.</text>
</comment>
<dbReference type="Pfam" id="PF02129">
    <property type="entry name" value="Peptidase_S15"/>
    <property type="match status" value="1"/>
</dbReference>
<dbReference type="PANTHER" id="PTHR43056">
    <property type="entry name" value="PEPTIDASE S9 PROLYL OLIGOPEPTIDASE"/>
    <property type="match status" value="1"/>
</dbReference>
<dbReference type="Proteomes" id="UP000068243">
    <property type="component" value="Unassembled WGS sequence"/>
</dbReference>
<dbReference type="InterPro" id="IPR005674">
    <property type="entry name" value="CocE/Ser_esterase"/>
</dbReference>
<dbReference type="OMA" id="MSYESAC"/>
<evidence type="ECO:0000256" key="2">
    <source>
        <dbReference type="SAM" id="SignalP"/>
    </source>
</evidence>
<dbReference type="InterPro" id="IPR000383">
    <property type="entry name" value="Xaa-Pro-like_dom"/>
</dbReference>
<sequence length="644" mass="71611">MRFVTLIFAALAAGPLAALAAPAPADNAASEKSCPSGDKINCGVPAKISVYTLSSKMSTAGPKYETFETDVDGYTRIKNIYIPMRDGIELCADVFLPLTASKIGEKAPVICSMGPYGKDNHASTFGLPHSPIYAEMYKHIKPLGPDACFELCDPSIWCKEYNYALVRVDSRGIGGSQGKLDPFGLERSVQIQADAEGQGIDLHSLQIHMANSDPLTPSDLYDIVEWAAVQPWSSGKVAYSGISYYGMVGYWAAMQKPPHLSCVVSYESACDMYQASRRGGIYSDNFQSHWYRNLVIPYQGGKKEGHIGEAEFAANRVDFPKLLAETEYPTDGVWKVLKRVRNLSDIEVPFYLAGNWTDAELHLPGNIRAFNAISSEYKWLEMHTGNHISAFYEPAHLEMQRKFLDFFLFGKDNDMLDVPRIRLLQHHGTSTFYRENETSFPPADAEYVPFYFTPEKRIAPNKPTGPKTSFKYEGYSENLHFSLESPFPESFELLGSPYLELEVSTTAEDMDIFIYLRAINAEGENIILHGNHGEPMDTFARGYFRLSHRDEVAKGFIEDKVISQPAVAKSEVVPGQVYSVLIPLYPAAFLFDQGQSLSIEIGSVDTASTIGPMRHEGGDRVKGRFSGDNVIISHGKLVLPRLRR</sequence>
<name>A0A100ILF1_ASPNG</name>
<evidence type="ECO:0000313" key="5">
    <source>
        <dbReference type="Proteomes" id="UP000068243"/>
    </source>
</evidence>
<dbReference type="NCBIfam" id="TIGR00976">
    <property type="entry name" value="CocE_NonD"/>
    <property type="match status" value="1"/>
</dbReference>
<dbReference type="PANTHER" id="PTHR43056:SF10">
    <property type="entry name" value="COCE_NOND FAMILY, PUTATIVE (AFU_ORTHOLOGUE AFUA_7G00600)-RELATED"/>
    <property type="match status" value="1"/>
</dbReference>
<dbReference type="InterPro" id="IPR013736">
    <property type="entry name" value="Xaa-Pro_dipept_C"/>
</dbReference>
<dbReference type="VEuPathDB" id="FungiDB:M747DRAFT_369390"/>
<dbReference type="Gene3D" id="3.40.50.1820">
    <property type="entry name" value="alpha/beta hydrolase"/>
    <property type="match status" value="1"/>
</dbReference>
<reference evidence="5" key="1">
    <citation type="journal article" date="2016" name="Genome Announc.">
        <title>Draft genome sequence of Aspergillus niger strain An76.</title>
        <authorList>
            <person name="Gong W."/>
            <person name="Cheng Z."/>
            <person name="Zhang H."/>
            <person name="Liu L."/>
            <person name="Gao P."/>
            <person name="Wang L."/>
        </authorList>
    </citation>
    <scope>NUCLEOTIDE SEQUENCE [LARGE SCALE GENOMIC DNA]</scope>
    <source>
        <strain evidence="5">An76</strain>
    </source>
</reference>
<gene>
    <name evidence="4" type="ORF">ABL_06039</name>
</gene>
<dbReference type="OrthoDB" id="416441at2759"/>
<dbReference type="VEuPathDB" id="FungiDB:ASPNIDRAFT2_40898"/>
<organism evidence="4 5">
    <name type="scientific">Aspergillus niger</name>
    <dbReference type="NCBI Taxonomy" id="5061"/>
    <lineage>
        <taxon>Eukaryota</taxon>
        <taxon>Fungi</taxon>
        <taxon>Dikarya</taxon>
        <taxon>Ascomycota</taxon>
        <taxon>Pezizomycotina</taxon>
        <taxon>Eurotiomycetes</taxon>
        <taxon>Eurotiomycetidae</taxon>
        <taxon>Eurotiales</taxon>
        <taxon>Aspergillaceae</taxon>
        <taxon>Aspergillus</taxon>
        <taxon>Aspergillus subgen. Circumdati</taxon>
    </lineage>
</organism>
<dbReference type="GO" id="GO:0008239">
    <property type="term" value="F:dipeptidyl-peptidase activity"/>
    <property type="evidence" value="ECO:0007669"/>
    <property type="project" value="InterPro"/>
</dbReference>
<feature type="domain" description="Xaa-Pro dipeptidyl-peptidase C-terminal" evidence="3">
    <location>
        <begin position="401"/>
        <end position="643"/>
    </location>
</feature>
<dbReference type="VEuPathDB" id="FungiDB:ATCC64974_68070"/>
<dbReference type="EMBL" id="BCMY01000009">
    <property type="protein sequence ID" value="GAQ43378.1"/>
    <property type="molecule type" value="Genomic_DNA"/>
</dbReference>
<dbReference type="Pfam" id="PF08530">
    <property type="entry name" value="PepX_C"/>
    <property type="match status" value="1"/>
</dbReference>
<accession>A0A100ILF1</accession>
<dbReference type="InterPro" id="IPR008979">
    <property type="entry name" value="Galactose-bd-like_sf"/>
</dbReference>
<keyword evidence="2" id="KW-0732">Signal</keyword>
<evidence type="ECO:0000259" key="3">
    <source>
        <dbReference type="SMART" id="SM00939"/>
    </source>
</evidence>
<dbReference type="SUPFAM" id="SSF53474">
    <property type="entry name" value="alpha/beta-Hydrolases"/>
    <property type="match status" value="1"/>
</dbReference>
<dbReference type="VEuPathDB" id="FungiDB:An16g06560"/>
<evidence type="ECO:0000256" key="1">
    <source>
        <dbReference type="ARBA" id="ARBA00022801"/>
    </source>
</evidence>
<feature type="chain" id="PRO_5007087520" evidence="2">
    <location>
        <begin position="21"/>
        <end position="644"/>
    </location>
</feature>
<dbReference type="InterPro" id="IPR050585">
    <property type="entry name" value="Xaa-Pro_dipeptidyl-ppase/CocE"/>
</dbReference>
<proteinExistence type="predicted"/>
<dbReference type="AlphaFoldDB" id="A0A100ILF1"/>
<keyword evidence="1" id="KW-0378">Hydrolase</keyword>
<evidence type="ECO:0000313" key="4">
    <source>
        <dbReference type="EMBL" id="GAQ43378.1"/>
    </source>
</evidence>
<protein>
    <submittedName>
        <fullName evidence="4">Predicted acyl esterase</fullName>
    </submittedName>
</protein>
<dbReference type="Gene3D" id="1.10.3020.20">
    <property type="match status" value="1"/>
</dbReference>
<dbReference type="Gene3D" id="2.60.120.260">
    <property type="entry name" value="Galactose-binding domain-like"/>
    <property type="match status" value="1"/>
</dbReference>
<feature type="signal peptide" evidence="2">
    <location>
        <begin position="1"/>
        <end position="20"/>
    </location>
</feature>
<dbReference type="SMART" id="SM00939">
    <property type="entry name" value="PepX_C"/>
    <property type="match status" value="1"/>
</dbReference>
<dbReference type="SUPFAM" id="SSF49785">
    <property type="entry name" value="Galactose-binding domain-like"/>
    <property type="match status" value="1"/>
</dbReference>